<evidence type="ECO:0000256" key="2">
    <source>
        <dbReference type="ARBA" id="ARBA00008974"/>
    </source>
</evidence>
<feature type="transmembrane region" description="Helical" evidence="10">
    <location>
        <begin position="349"/>
        <end position="374"/>
    </location>
</feature>
<dbReference type="GO" id="GO:0022857">
    <property type="term" value="F:transmembrane transporter activity"/>
    <property type="evidence" value="ECO:0007669"/>
    <property type="project" value="InterPro"/>
</dbReference>
<dbReference type="EMBL" id="JAAQHG020000126">
    <property type="protein sequence ID" value="KAL1581844.1"/>
    <property type="molecule type" value="Genomic_DNA"/>
</dbReference>
<dbReference type="PANTHER" id="PTHR31806:SF1">
    <property type="entry name" value="PURINE-CYTOSINE PERMEASE FCY2-RELATED"/>
    <property type="match status" value="1"/>
</dbReference>
<evidence type="ECO:0000313" key="11">
    <source>
        <dbReference type="EMBL" id="KAL1581844.1"/>
    </source>
</evidence>
<feature type="transmembrane region" description="Helical" evidence="10">
    <location>
        <begin position="230"/>
        <end position="248"/>
    </location>
</feature>
<evidence type="ECO:0008006" key="13">
    <source>
        <dbReference type="Google" id="ProtNLM"/>
    </source>
</evidence>
<feature type="transmembrane region" description="Helical" evidence="10">
    <location>
        <begin position="401"/>
        <end position="420"/>
    </location>
</feature>
<dbReference type="Pfam" id="PF02133">
    <property type="entry name" value="Transp_cyt_pur"/>
    <property type="match status" value="1"/>
</dbReference>
<feature type="transmembrane region" description="Helical" evidence="10">
    <location>
        <begin position="126"/>
        <end position="151"/>
    </location>
</feature>
<evidence type="ECO:0000256" key="6">
    <source>
        <dbReference type="ARBA" id="ARBA00022989"/>
    </source>
</evidence>
<evidence type="ECO:0000256" key="8">
    <source>
        <dbReference type="PIRNR" id="PIRNR002744"/>
    </source>
</evidence>
<dbReference type="GO" id="GO:0000329">
    <property type="term" value="C:fungal-type vacuole membrane"/>
    <property type="evidence" value="ECO:0007669"/>
    <property type="project" value="TreeGrafter"/>
</dbReference>
<dbReference type="InterPro" id="IPR026030">
    <property type="entry name" value="Pur-cyt_permease_Fcy2/21/22"/>
</dbReference>
<feature type="transmembrane region" description="Helical" evidence="10">
    <location>
        <begin position="508"/>
        <end position="528"/>
    </location>
</feature>
<keyword evidence="3 8" id="KW-0813">Transport</keyword>
<reference evidence="11 12" key="1">
    <citation type="journal article" date="2020" name="Microbiol. Resour. Announc.">
        <title>Draft Genome Sequence of a Cladosporium Species Isolated from the Mesophotic Ascidian Didemnum maculosum.</title>
        <authorList>
            <person name="Gioti A."/>
            <person name="Siaperas R."/>
            <person name="Nikolaivits E."/>
            <person name="Le Goff G."/>
            <person name="Ouazzani J."/>
            <person name="Kotoulas G."/>
            <person name="Topakas E."/>
        </authorList>
    </citation>
    <scope>NUCLEOTIDE SEQUENCE [LARGE SCALE GENOMIC DNA]</scope>
    <source>
        <strain evidence="11 12">TM138-S3</strain>
    </source>
</reference>
<feature type="compositionally biased region" description="Basic and acidic residues" evidence="9">
    <location>
        <begin position="25"/>
        <end position="36"/>
    </location>
</feature>
<proteinExistence type="inferred from homology"/>
<evidence type="ECO:0000256" key="9">
    <source>
        <dbReference type="SAM" id="MobiDB-lite"/>
    </source>
</evidence>
<feature type="compositionally biased region" description="Basic and acidic residues" evidence="9">
    <location>
        <begin position="1"/>
        <end position="16"/>
    </location>
</feature>
<feature type="transmembrane region" description="Helical" evidence="10">
    <location>
        <begin position="91"/>
        <end position="114"/>
    </location>
</feature>
<accession>A0AB34KA30</accession>
<keyword evidence="4" id="KW-0597">Phosphoprotein</keyword>
<name>A0AB34KA30_9PEZI</name>
<evidence type="ECO:0000256" key="1">
    <source>
        <dbReference type="ARBA" id="ARBA00004141"/>
    </source>
</evidence>
<evidence type="ECO:0000256" key="7">
    <source>
        <dbReference type="ARBA" id="ARBA00023136"/>
    </source>
</evidence>
<dbReference type="PIRSF" id="PIRSF002744">
    <property type="entry name" value="Pur-cyt_permease"/>
    <property type="match status" value="1"/>
</dbReference>
<keyword evidence="7 8" id="KW-0472">Membrane</keyword>
<evidence type="ECO:0000256" key="3">
    <source>
        <dbReference type="ARBA" id="ARBA00022448"/>
    </source>
</evidence>
<dbReference type="PANTHER" id="PTHR31806">
    <property type="entry name" value="PURINE-CYTOSINE PERMEASE FCY2-RELATED"/>
    <property type="match status" value="1"/>
</dbReference>
<dbReference type="InterPro" id="IPR001248">
    <property type="entry name" value="Pur-cyt_permease"/>
</dbReference>
<comment type="similarity">
    <text evidence="2 8">Belongs to the purine-cytosine permease (2.A.39) family.</text>
</comment>
<keyword evidence="12" id="KW-1185">Reference proteome</keyword>
<evidence type="ECO:0000313" key="12">
    <source>
        <dbReference type="Proteomes" id="UP000803884"/>
    </source>
</evidence>
<organism evidence="11 12">
    <name type="scientific">Cladosporium halotolerans</name>
    <dbReference type="NCBI Taxonomy" id="1052096"/>
    <lineage>
        <taxon>Eukaryota</taxon>
        <taxon>Fungi</taxon>
        <taxon>Dikarya</taxon>
        <taxon>Ascomycota</taxon>
        <taxon>Pezizomycotina</taxon>
        <taxon>Dothideomycetes</taxon>
        <taxon>Dothideomycetidae</taxon>
        <taxon>Cladosporiales</taxon>
        <taxon>Cladosporiaceae</taxon>
        <taxon>Cladosporium</taxon>
    </lineage>
</organism>
<keyword evidence="5 10" id="KW-0812">Transmembrane</keyword>
<dbReference type="RefSeq" id="XP_069224952.1">
    <property type="nucleotide sequence ID" value="XM_069377921.1"/>
</dbReference>
<dbReference type="GO" id="GO:0005886">
    <property type="term" value="C:plasma membrane"/>
    <property type="evidence" value="ECO:0007669"/>
    <property type="project" value="TreeGrafter"/>
</dbReference>
<feature type="transmembrane region" description="Helical" evidence="10">
    <location>
        <begin position="304"/>
        <end position="329"/>
    </location>
</feature>
<protein>
    <recommendedName>
        <fullName evidence="13">Purine-cytosine permease</fullName>
    </recommendedName>
</protein>
<evidence type="ECO:0000256" key="4">
    <source>
        <dbReference type="ARBA" id="ARBA00022553"/>
    </source>
</evidence>
<dbReference type="GO" id="GO:0015851">
    <property type="term" value="P:nucleobase transport"/>
    <property type="evidence" value="ECO:0007669"/>
    <property type="project" value="UniProtKB-ARBA"/>
</dbReference>
<feature type="transmembrane region" description="Helical" evidence="10">
    <location>
        <begin position="472"/>
        <end position="496"/>
    </location>
</feature>
<dbReference type="FunFam" id="1.10.4160.10:FF:000002">
    <property type="entry name" value="Purine-cytosine permease fcyB"/>
    <property type="match status" value="1"/>
</dbReference>
<keyword evidence="6 10" id="KW-1133">Transmembrane helix</keyword>
<comment type="caution">
    <text evidence="11">The sequence shown here is derived from an EMBL/GenBank/DDBJ whole genome shotgun (WGS) entry which is preliminary data.</text>
</comment>
<dbReference type="CDD" id="cd11484">
    <property type="entry name" value="SLC-NCS1sbd_CobB-like"/>
    <property type="match status" value="1"/>
</dbReference>
<comment type="subcellular location">
    <subcellularLocation>
        <location evidence="1">Membrane</location>
        <topology evidence="1">Multi-pass membrane protein</topology>
    </subcellularLocation>
</comment>
<dbReference type="GeneID" id="96010759"/>
<feature type="transmembrane region" description="Helical" evidence="10">
    <location>
        <begin position="205"/>
        <end position="225"/>
    </location>
</feature>
<feature type="transmembrane region" description="Helical" evidence="10">
    <location>
        <begin position="432"/>
        <end position="451"/>
    </location>
</feature>
<dbReference type="AlphaFoldDB" id="A0AB34KA30"/>
<sequence>MAKRSQDLDYDVEKGARAHQFASEEGGHSDNGETKRSASVLDEGHAVPGETFEVGSGWYATAQRFAGKLKIEQRGIERVPDDERTDSGFKALLNVSTMWLSANMVVSSFALGLLAKSLFYMGAADAMLVILFFNLLGITPVCYFSTFGPAFGLRQMVLSRFWYGWYGVKLIAIFNVLACIGWSSVNSIVGAQLIETVNNDVKGPAGIVIIAVCTFAITTFGYKVVHAYEFWSWIPTTIIFIILLGIFAHSGDFKAIPWETGTTELGSVLSFGSVIYGFATGWTSYAADYTVYQPSTQSKRKVFFWTWLGLIVPLLFTQMLGVAIMSATAANDGNNRYQEGYDATGTGGLLGAVLIYHAGTFGKFCIVILALSIIANNCPNIYSVALTVQVLAHWTQRIPRFIWTAIGTGVYIAIAIPGYSHFEAVLENFMNFIGYWLAIYEGIAFAEHFVFRRGTKGYNPADYDQPKRLPPGLAAVFSFCCGVAGMVTGMSQVWFVGPIALHAGEAPFGGDVGFELGFAFAFTAYCITRPLEKRVLGR</sequence>
<feature type="transmembrane region" description="Helical" evidence="10">
    <location>
        <begin position="163"/>
        <end position="185"/>
    </location>
</feature>
<feature type="region of interest" description="Disordered" evidence="9">
    <location>
        <begin position="1"/>
        <end position="38"/>
    </location>
</feature>
<dbReference type="Gene3D" id="1.10.4160.10">
    <property type="entry name" value="Hydantoin permease"/>
    <property type="match status" value="1"/>
</dbReference>
<dbReference type="Proteomes" id="UP000803884">
    <property type="component" value="Unassembled WGS sequence"/>
</dbReference>
<evidence type="ECO:0000256" key="5">
    <source>
        <dbReference type="ARBA" id="ARBA00022692"/>
    </source>
</evidence>
<gene>
    <name evidence="11" type="ORF">WHR41_09317</name>
</gene>
<feature type="transmembrane region" description="Helical" evidence="10">
    <location>
        <begin position="268"/>
        <end position="292"/>
    </location>
</feature>
<evidence type="ECO:0000256" key="10">
    <source>
        <dbReference type="SAM" id="Phobius"/>
    </source>
</evidence>